<organism evidence="1 2">
    <name type="scientific">Tectimicrobiota bacterium</name>
    <dbReference type="NCBI Taxonomy" id="2528274"/>
    <lineage>
        <taxon>Bacteria</taxon>
        <taxon>Pseudomonadati</taxon>
        <taxon>Nitrospinota/Tectimicrobiota group</taxon>
        <taxon>Candidatus Tectimicrobiota</taxon>
    </lineage>
</organism>
<reference evidence="1" key="1">
    <citation type="submission" date="2019-03" db="EMBL/GenBank/DDBJ databases">
        <title>Lake Tanganyika Metagenome-Assembled Genomes (MAGs).</title>
        <authorList>
            <person name="Tran P."/>
        </authorList>
    </citation>
    <scope>NUCLEOTIDE SEQUENCE</scope>
    <source>
        <strain evidence="1">K_DeepCast_65m_m2_066</strain>
    </source>
</reference>
<comment type="caution">
    <text evidence="1">The sequence shown here is derived from an EMBL/GenBank/DDBJ whole genome shotgun (WGS) entry which is preliminary data.</text>
</comment>
<dbReference type="EMBL" id="VGLS01000929">
    <property type="protein sequence ID" value="MBM3226489.1"/>
    <property type="molecule type" value="Genomic_DNA"/>
</dbReference>
<evidence type="ECO:0000313" key="1">
    <source>
        <dbReference type="EMBL" id="MBM3226489.1"/>
    </source>
</evidence>
<gene>
    <name evidence="1" type="ORF">FJZ47_22215</name>
</gene>
<protein>
    <recommendedName>
        <fullName evidence="3">IS6 family transposase</fullName>
    </recommendedName>
</protein>
<evidence type="ECO:0000313" key="2">
    <source>
        <dbReference type="Proteomes" id="UP000712673"/>
    </source>
</evidence>
<accession>A0A937W3T8</accession>
<name>A0A937W3T8_UNCTE</name>
<sequence>MSDRHVEALMEERGVWLDRATVQRWVVKYSPLLEETFHQRKRAVGVSGRLDDWSRVERVSHISPRQEASRRAKWS</sequence>
<dbReference type="Proteomes" id="UP000712673">
    <property type="component" value="Unassembled WGS sequence"/>
</dbReference>
<dbReference type="AlphaFoldDB" id="A0A937W3T8"/>
<evidence type="ECO:0008006" key="3">
    <source>
        <dbReference type="Google" id="ProtNLM"/>
    </source>
</evidence>
<proteinExistence type="predicted"/>